<organism evidence="1 2">
    <name type="scientific">Candidatus Blackburnbacteria bacterium RIFCSPHIGHO2_02_FULL_44_20</name>
    <dbReference type="NCBI Taxonomy" id="1797516"/>
    <lineage>
        <taxon>Bacteria</taxon>
        <taxon>Candidatus Blackburniibacteriota</taxon>
    </lineage>
</organism>
<sequence>MSLKKSYIKTTRSLRLLLILTGIITLIATTVLLVKNKSTNWETYTDSISSYSISYPKTAQIENYPTPNEEGNKEGQALQINFPNGSIDIGLKSHVGPTGYGYDPEHPPTTTPYKVKIGDEEVIDTETIEASGSSYATFKHNEYSFYVSFKDQNQETKNQAAAILATFKIH</sequence>
<proteinExistence type="predicted"/>
<evidence type="ECO:0000313" key="2">
    <source>
        <dbReference type="Proteomes" id="UP000178319"/>
    </source>
</evidence>
<protein>
    <submittedName>
        <fullName evidence="1">Uncharacterized protein</fullName>
    </submittedName>
</protein>
<dbReference type="Proteomes" id="UP000178319">
    <property type="component" value="Unassembled WGS sequence"/>
</dbReference>
<gene>
    <name evidence="1" type="ORF">A3D26_03435</name>
</gene>
<comment type="caution">
    <text evidence="1">The sequence shown here is derived from an EMBL/GenBank/DDBJ whole genome shotgun (WGS) entry which is preliminary data.</text>
</comment>
<dbReference type="AlphaFoldDB" id="A0A1G1V4M6"/>
<accession>A0A1G1V4M6</accession>
<name>A0A1G1V4M6_9BACT</name>
<evidence type="ECO:0000313" key="1">
    <source>
        <dbReference type="EMBL" id="OGY10326.1"/>
    </source>
</evidence>
<reference evidence="1 2" key="1">
    <citation type="journal article" date="2016" name="Nat. Commun.">
        <title>Thousands of microbial genomes shed light on interconnected biogeochemical processes in an aquifer system.</title>
        <authorList>
            <person name="Anantharaman K."/>
            <person name="Brown C.T."/>
            <person name="Hug L.A."/>
            <person name="Sharon I."/>
            <person name="Castelle C.J."/>
            <person name="Probst A.J."/>
            <person name="Thomas B.C."/>
            <person name="Singh A."/>
            <person name="Wilkins M.J."/>
            <person name="Karaoz U."/>
            <person name="Brodie E.L."/>
            <person name="Williams K.H."/>
            <person name="Hubbard S.S."/>
            <person name="Banfield J.F."/>
        </authorList>
    </citation>
    <scope>NUCLEOTIDE SEQUENCE [LARGE SCALE GENOMIC DNA]</scope>
</reference>
<dbReference type="EMBL" id="MHBZ01000037">
    <property type="protein sequence ID" value="OGY10326.1"/>
    <property type="molecule type" value="Genomic_DNA"/>
</dbReference>